<dbReference type="EMBL" id="CP009112">
    <property type="protein sequence ID" value="ANS31820.1"/>
    <property type="molecule type" value="Genomic_DNA"/>
</dbReference>
<sequence>MRPAPLPRGPGQGGADRRHEAGVGVGGHQLHPGQAAGHQRPEERQPTGPVLGGGHLDSQDFPVTLGVHSDRDQGVHVHHPPVLPDLEDEGVGGDERVRAGVQGSATERLHLGVEVLRHHRHLGFRQ</sequence>
<protein>
    <submittedName>
        <fullName evidence="2">Uncharacterized protein</fullName>
    </submittedName>
</protein>
<dbReference type="AlphaFoldDB" id="A0A1B1KGW7"/>
<geneLocation type="plasmid" evidence="3">
    <name>pr1cp1</name>
</geneLocation>
<dbReference type="Proteomes" id="UP000186108">
    <property type="component" value="Plasmid pR1CP1"/>
</dbReference>
<feature type="region of interest" description="Disordered" evidence="1">
    <location>
        <begin position="1"/>
        <end position="93"/>
    </location>
</feature>
<name>A0A1B1KGW7_RHOOP</name>
<gene>
    <name evidence="2" type="ORF">R1CP_36070</name>
</gene>
<proteinExistence type="predicted"/>
<accession>A0A1B1KGW7</accession>
<organism evidence="2 3">
    <name type="scientific">Rhodococcus opacus</name>
    <name type="common">Nocardia opaca</name>
    <dbReference type="NCBI Taxonomy" id="37919"/>
    <lineage>
        <taxon>Bacteria</taxon>
        <taxon>Bacillati</taxon>
        <taxon>Actinomycetota</taxon>
        <taxon>Actinomycetes</taxon>
        <taxon>Mycobacteriales</taxon>
        <taxon>Nocardiaceae</taxon>
        <taxon>Rhodococcus</taxon>
    </lineage>
</organism>
<evidence type="ECO:0000313" key="2">
    <source>
        <dbReference type="EMBL" id="ANS31820.1"/>
    </source>
</evidence>
<evidence type="ECO:0000313" key="3">
    <source>
        <dbReference type="Proteomes" id="UP000186108"/>
    </source>
</evidence>
<evidence type="ECO:0000256" key="1">
    <source>
        <dbReference type="SAM" id="MobiDB-lite"/>
    </source>
</evidence>
<keyword evidence="2" id="KW-0614">Plasmid</keyword>
<reference evidence="2 3" key="1">
    <citation type="submission" date="2014-07" db="EMBL/GenBank/DDBJ databases">
        <authorList>
            <person name="Zhang J.E."/>
            <person name="Yang H."/>
            <person name="Guo J."/>
            <person name="Deng Z."/>
            <person name="Luo H."/>
            <person name="Luo M."/>
            <person name="Zhao B."/>
        </authorList>
    </citation>
    <scope>NUCLEOTIDE SEQUENCE [LARGE SCALE GENOMIC DNA]</scope>
    <source>
        <strain evidence="2 3">1CP</strain>
        <plasmid evidence="3">Plasmid pr1cp1</plasmid>
    </source>
</reference>